<dbReference type="Proteomes" id="UP000324705">
    <property type="component" value="Chromosome 2A"/>
</dbReference>
<name>A0A9R1P9T1_TRITD</name>
<keyword evidence="1" id="KW-0812">Transmembrane</keyword>
<accession>A0A9R1P9T1</accession>
<feature type="transmembrane region" description="Helical" evidence="1">
    <location>
        <begin position="58"/>
        <end position="78"/>
    </location>
</feature>
<gene>
    <name evidence="3" type="ORF">TRITD_2Av1G293490</name>
</gene>
<feature type="transmembrane region" description="Helical" evidence="1">
    <location>
        <begin position="32"/>
        <end position="51"/>
    </location>
</feature>
<feature type="transmembrane region" description="Helical" evidence="1">
    <location>
        <begin position="110"/>
        <end position="130"/>
    </location>
</feature>
<reference evidence="3 4" key="1">
    <citation type="submission" date="2017-09" db="EMBL/GenBank/DDBJ databases">
        <authorList>
            <consortium name="International Durum Wheat Genome Sequencing Consortium (IDWGSC)"/>
            <person name="Milanesi L."/>
        </authorList>
    </citation>
    <scope>NUCLEOTIDE SEQUENCE [LARGE SCALE GENOMIC DNA]</scope>
    <source>
        <strain evidence="4">cv. Svevo</strain>
    </source>
</reference>
<feature type="transmembrane region" description="Helical" evidence="1">
    <location>
        <begin position="378"/>
        <end position="406"/>
    </location>
</feature>
<feature type="transmembrane region" description="Helical" evidence="1">
    <location>
        <begin position="185"/>
        <end position="209"/>
    </location>
</feature>
<proteinExistence type="predicted"/>
<feature type="transmembrane region" description="Helical" evidence="1">
    <location>
        <begin position="442"/>
        <end position="461"/>
    </location>
</feature>
<keyword evidence="4" id="KW-1185">Reference proteome</keyword>
<evidence type="ECO:0000313" key="4">
    <source>
        <dbReference type="Proteomes" id="UP000324705"/>
    </source>
</evidence>
<organism evidence="3 4">
    <name type="scientific">Triticum turgidum subsp. durum</name>
    <name type="common">Durum wheat</name>
    <name type="synonym">Triticum durum</name>
    <dbReference type="NCBI Taxonomy" id="4567"/>
    <lineage>
        <taxon>Eukaryota</taxon>
        <taxon>Viridiplantae</taxon>
        <taxon>Streptophyta</taxon>
        <taxon>Embryophyta</taxon>
        <taxon>Tracheophyta</taxon>
        <taxon>Spermatophyta</taxon>
        <taxon>Magnoliopsida</taxon>
        <taxon>Liliopsida</taxon>
        <taxon>Poales</taxon>
        <taxon>Poaceae</taxon>
        <taxon>BOP clade</taxon>
        <taxon>Pooideae</taxon>
        <taxon>Triticodae</taxon>
        <taxon>Triticeae</taxon>
        <taxon>Triticinae</taxon>
        <taxon>Triticum</taxon>
    </lineage>
</organism>
<dbReference type="EMBL" id="LT934113">
    <property type="protein sequence ID" value="VAH39394.1"/>
    <property type="molecule type" value="Genomic_DNA"/>
</dbReference>
<evidence type="ECO:0000313" key="3">
    <source>
        <dbReference type="EMBL" id="VAH39394.1"/>
    </source>
</evidence>
<keyword evidence="1" id="KW-1133">Transmembrane helix</keyword>
<sequence>MGVGYLTVQECNSDESEIFAKHFTGSMFRVNALLVVNAILMGVMVVIGAYGRYRSHPLTRYIFLGATALFIPIISYVLSDIGNQNGLILFADGEKIIGRLCNSSFHMNLVLIWTGLVQMVGISTTLVVVSDPREGRNIGPSGVLLVQAMWTSYLMFYNIGLKYHVPYEDLYIASDIININIEWSLVYVFSLASLVIIPPFALTFAKLFFKCFAWYKARKSLAIGCNPRLIVGYMEQLQDDPDIITNDYRDIPPPLIVMGEGTISVDKQPHGYSFALMPNRGGLVTLDKVWQLDDMHDLKLTSHLKDVCLSFALSKLLRCRFARYTNAEIGFTKASSFLRHLLLDDRDDGRVLRVTEYELSFLHDFYYSSLAISYSKSWMLIVSILISLSAIGYCLVLSILIVYIQIRLIYMEGGKLPLIYCTYQCRQDKGEKKSNMYYPERFGNAIFVIVPVVVLIALVVLAETREIASYVCSNWTKVVLICRHINHASWQPSAIMQKCIRCVLQRRCKILNHLEDKMNQCSILVLHPRNTPMGLLCRLKPGQKVKVPRAVKASIMNALRSYERSRDNNHMPSLCTRPQLKTSDNLLWVVDGTKGIANTILVCHIATNILELRSAGSCQPPSDHKTAAIHLSRYCAYLVANSPELLPEDDEWCKSLYKTVKKKAEHILAGVSTAEVEYQQLVRLMSASQNHEVLKDGAKLGQQLAELNQGETSTAWELLAGFWSEMMLYIAPSDNIDGHSEAIARGGELITLIWALLAHLGISGRANDPDSTTGEGV</sequence>
<protein>
    <recommendedName>
        <fullName evidence="2">DUF4220 domain-containing protein</fullName>
    </recommendedName>
</protein>
<dbReference type="AlphaFoldDB" id="A0A9R1P9T1"/>
<dbReference type="Pfam" id="PF04578">
    <property type="entry name" value="DUF594"/>
    <property type="match status" value="1"/>
</dbReference>
<feature type="domain" description="DUF4220" evidence="2">
    <location>
        <begin position="144"/>
        <end position="524"/>
    </location>
</feature>
<dbReference type="Pfam" id="PF13968">
    <property type="entry name" value="DUF4220"/>
    <property type="match status" value="1"/>
</dbReference>
<dbReference type="OMA" id="ISCTENQ"/>
<dbReference type="PANTHER" id="PTHR31325">
    <property type="entry name" value="OS01G0798800 PROTEIN-RELATED"/>
    <property type="match status" value="1"/>
</dbReference>
<dbReference type="InterPro" id="IPR007658">
    <property type="entry name" value="DUF594"/>
</dbReference>
<dbReference type="Gramene" id="TRITD2Av1G293490.1">
    <property type="protein sequence ID" value="TRITD2Av1G293490.1"/>
    <property type="gene ID" value="TRITD2Av1G293490"/>
</dbReference>
<feature type="transmembrane region" description="Helical" evidence="1">
    <location>
        <begin position="142"/>
        <end position="165"/>
    </location>
</feature>
<evidence type="ECO:0000256" key="1">
    <source>
        <dbReference type="SAM" id="Phobius"/>
    </source>
</evidence>
<dbReference type="InterPro" id="IPR025315">
    <property type="entry name" value="DUF4220"/>
</dbReference>
<evidence type="ECO:0000259" key="2">
    <source>
        <dbReference type="Pfam" id="PF13968"/>
    </source>
</evidence>
<keyword evidence="1" id="KW-0472">Membrane</keyword>